<proteinExistence type="predicted"/>
<name>A0ABC8R8H1_9AQUA</name>
<sequence>MLHDTMPFCLWFYYCARPFSLVLLCKINHSLLCFRFITHLQLRDLMVPLIFGTKIASKDSRLCRDAINLYLAVPSTTTAQYLHIRFVMIGVRVQKITIHQPQRHIFSYTYHRRLRLKANRELEQVAESELLVIMSKERVCAVLYMEGKIKVPWRLRELTNQIPRRLSALSCTLVHTYREGNMVADYLVRKGVADKTEFRTASSNSIPAQARTLILQDQSQLRSLRQKKSWVYLNPGGQEC</sequence>
<protein>
    <recommendedName>
        <fullName evidence="3">RNase H type-1 domain-containing protein</fullName>
    </recommendedName>
</protein>
<dbReference type="AlphaFoldDB" id="A0ABC8R8H1"/>
<keyword evidence="2" id="KW-1185">Reference proteome</keyword>
<comment type="caution">
    <text evidence="1">The sequence shown here is derived from an EMBL/GenBank/DDBJ whole genome shotgun (WGS) entry which is preliminary data.</text>
</comment>
<evidence type="ECO:0000313" key="1">
    <source>
        <dbReference type="EMBL" id="CAK9141068.1"/>
    </source>
</evidence>
<accession>A0ABC8R8H1</accession>
<evidence type="ECO:0000313" key="2">
    <source>
        <dbReference type="Proteomes" id="UP001642360"/>
    </source>
</evidence>
<evidence type="ECO:0008006" key="3">
    <source>
        <dbReference type="Google" id="ProtNLM"/>
    </source>
</evidence>
<dbReference type="Proteomes" id="UP001642360">
    <property type="component" value="Unassembled WGS sequence"/>
</dbReference>
<organism evidence="1 2">
    <name type="scientific">Ilex paraguariensis</name>
    <name type="common">yerba mate</name>
    <dbReference type="NCBI Taxonomy" id="185542"/>
    <lineage>
        <taxon>Eukaryota</taxon>
        <taxon>Viridiplantae</taxon>
        <taxon>Streptophyta</taxon>
        <taxon>Embryophyta</taxon>
        <taxon>Tracheophyta</taxon>
        <taxon>Spermatophyta</taxon>
        <taxon>Magnoliopsida</taxon>
        <taxon>eudicotyledons</taxon>
        <taxon>Gunneridae</taxon>
        <taxon>Pentapetalae</taxon>
        <taxon>asterids</taxon>
        <taxon>campanulids</taxon>
        <taxon>Aquifoliales</taxon>
        <taxon>Aquifoliaceae</taxon>
        <taxon>Ilex</taxon>
    </lineage>
</organism>
<reference evidence="1 2" key="1">
    <citation type="submission" date="2024-02" db="EMBL/GenBank/DDBJ databases">
        <authorList>
            <person name="Vignale AGUSTIN F."/>
            <person name="Sosa J E."/>
            <person name="Modenutti C."/>
        </authorList>
    </citation>
    <scope>NUCLEOTIDE SEQUENCE [LARGE SCALE GENOMIC DNA]</scope>
</reference>
<gene>
    <name evidence="1" type="ORF">ILEXP_LOCUS8589</name>
</gene>
<dbReference type="EMBL" id="CAUOFW020001094">
    <property type="protein sequence ID" value="CAK9141068.1"/>
    <property type="molecule type" value="Genomic_DNA"/>
</dbReference>